<evidence type="ECO:0000313" key="2">
    <source>
        <dbReference type="EMBL" id="MCI71651.1"/>
    </source>
</evidence>
<proteinExistence type="predicted"/>
<name>A0A392UDQ3_9FABA</name>
<dbReference type="Proteomes" id="UP000265520">
    <property type="component" value="Unassembled WGS sequence"/>
</dbReference>
<feature type="region of interest" description="Disordered" evidence="1">
    <location>
        <begin position="1"/>
        <end position="39"/>
    </location>
</feature>
<keyword evidence="3" id="KW-1185">Reference proteome</keyword>
<dbReference type="EMBL" id="LXQA010800744">
    <property type="protein sequence ID" value="MCI71651.1"/>
    <property type="molecule type" value="Genomic_DNA"/>
</dbReference>
<accession>A0A392UDQ3</accession>
<comment type="caution">
    <text evidence="2">The sequence shown here is derived from an EMBL/GenBank/DDBJ whole genome shotgun (WGS) entry which is preliminary data.</text>
</comment>
<organism evidence="2 3">
    <name type="scientific">Trifolium medium</name>
    <dbReference type="NCBI Taxonomy" id="97028"/>
    <lineage>
        <taxon>Eukaryota</taxon>
        <taxon>Viridiplantae</taxon>
        <taxon>Streptophyta</taxon>
        <taxon>Embryophyta</taxon>
        <taxon>Tracheophyta</taxon>
        <taxon>Spermatophyta</taxon>
        <taxon>Magnoliopsida</taxon>
        <taxon>eudicotyledons</taxon>
        <taxon>Gunneridae</taxon>
        <taxon>Pentapetalae</taxon>
        <taxon>rosids</taxon>
        <taxon>fabids</taxon>
        <taxon>Fabales</taxon>
        <taxon>Fabaceae</taxon>
        <taxon>Papilionoideae</taxon>
        <taxon>50 kb inversion clade</taxon>
        <taxon>NPAAA clade</taxon>
        <taxon>Hologalegina</taxon>
        <taxon>IRL clade</taxon>
        <taxon>Trifolieae</taxon>
        <taxon>Trifolium</taxon>
    </lineage>
</organism>
<evidence type="ECO:0000256" key="1">
    <source>
        <dbReference type="SAM" id="MobiDB-lite"/>
    </source>
</evidence>
<feature type="non-terminal residue" evidence="2">
    <location>
        <position position="1"/>
    </location>
</feature>
<protein>
    <submittedName>
        <fullName evidence="2">Uncharacterized protein</fullName>
    </submittedName>
</protein>
<dbReference type="AlphaFoldDB" id="A0A392UDQ3"/>
<evidence type="ECO:0000313" key="3">
    <source>
        <dbReference type="Proteomes" id="UP000265520"/>
    </source>
</evidence>
<reference evidence="2 3" key="1">
    <citation type="journal article" date="2018" name="Front. Plant Sci.">
        <title>Red Clover (Trifolium pratense) and Zigzag Clover (T. medium) - A Picture of Genomic Similarities and Differences.</title>
        <authorList>
            <person name="Dluhosova J."/>
            <person name="Istvanek J."/>
            <person name="Nedelnik J."/>
            <person name="Repkova J."/>
        </authorList>
    </citation>
    <scope>NUCLEOTIDE SEQUENCE [LARGE SCALE GENOMIC DNA]</scope>
    <source>
        <strain evidence="3">cv. 10/8</strain>
        <tissue evidence="2">Leaf</tissue>
    </source>
</reference>
<sequence length="39" mass="4076">EKEEETTGEGKVTDWTGGAESDLVAPPPLEVTSESGDLD</sequence>